<evidence type="ECO:0000313" key="2">
    <source>
        <dbReference type="EMBL" id="KRH16199.1"/>
    </source>
</evidence>
<protein>
    <recommendedName>
        <fullName evidence="1">RNase H type-1 domain-containing protein</fullName>
    </recommendedName>
</protein>
<reference evidence="2" key="3">
    <citation type="submission" date="2018-07" db="EMBL/GenBank/DDBJ databases">
        <title>WGS assembly of Glycine max.</title>
        <authorList>
            <person name="Schmutz J."/>
            <person name="Cannon S."/>
            <person name="Schlueter J."/>
            <person name="Ma J."/>
            <person name="Mitros T."/>
            <person name="Nelson W."/>
            <person name="Hyten D."/>
            <person name="Song Q."/>
            <person name="Thelen J."/>
            <person name="Cheng J."/>
            <person name="Xu D."/>
            <person name="Hellsten U."/>
            <person name="May G."/>
            <person name="Yu Y."/>
            <person name="Sakurai T."/>
            <person name="Umezawa T."/>
            <person name="Bhattacharyya M."/>
            <person name="Sandhu D."/>
            <person name="Valliyodan B."/>
            <person name="Lindquist E."/>
            <person name="Peto M."/>
            <person name="Grant D."/>
            <person name="Shu S."/>
            <person name="Goodstein D."/>
            <person name="Barry K."/>
            <person name="Futrell-Griggs M."/>
            <person name="Abernathy B."/>
            <person name="Du J."/>
            <person name="Tian Z."/>
            <person name="Zhu L."/>
            <person name="Gill N."/>
            <person name="Joshi T."/>
            <person name="Libault M."/>
            <person name="Sethuraman A."/>
            <person name="Zhang X."/>
            <person name="Shinozaki K."/>
            <person name="Nguyen H."/>
            <person name="Wing R."/>
            <person name="Cregan P."/>
            <person name="Specht J."/>
            <person name="Grimwood J."/>
            <person name="Rokhsar D."/>
            <person name="Stacey G."/>
            <person name="Shoemaker R."/>
            <person name="Jackson S."/>
        </authorList>
    </citation>
    <scope>NUCLEOTIDE SEQUENCE</scope>
    <source>
        <tissue evidence="2">Callus</tissue>
    </source>
</reference>
<gene>
    <name evidence="2" type="ORF">GLYMA_14G140000</name>
</gene>
<evidence type="ECO:0000259" key="1">
    <source>
        <dbReference type="Pfam" id="PF13456"/>
    </source>
</evidence>
<feature type="domain" description="RNase H type-1" evidence="1">
    <location>
        <begin position="9"/>
        <end position="96"/>
    </location>
</feature>
<dbReference type="Gramene" id="KRH16199">
    <property type="protein sequence ID" value="KRH16199"/>
    <property type="gene ID" value="GLYMA_14G140000"/>
</dbReference>
<dbReference type="SMR" id="A0A0R0GDL5"/>
<dbReference type="InterPro" id="IPR002156">
    <property type="entry name" value="RNaseH_domain"/>
</dbReference>
<dbReference type="PaxDb" id="3847-GLYMA14G20193.1"/>
<dbReference type="EnsemblPlants" id="KRH16199">
    <property type="protein sequence ID" value="KRH16199"/>
    <property type="gene ID" value="GLYMA_14G140000"/>
</dbReference>
<dbReference type="EMBL" id="CM000847">
    <property type="protein sequence ID" value="KRH16199.1"/>
    <property type="molecule type" value="Genomic_DNA"/>
</dbReference>
<keyword evidence="4" id="KW-1185">Reference proteome</keyword>
<reference evidence="2 3" key="1">
    <citation type="journal article" date="2010" name="Nature">
        <title>Genome sequence of the palaeopolyploid soybean.</title>
        <authorList>
            <person name="Schmutz J."/>
            <person name="Cannon S.B."/>
            <person name="Schlueter J."/>
            <person name="Ma J."/>
            <person name="Mitros T."/>
            <person name="Nelson W."/>
            <person name="Hyten D.L."/>
            <person name="Song Q."/>
            <person name="Thelen J.J."/>
            <person name="Cheng J."/>
            <person name="Xu D."/>
            <person name="Hellsten U."/>
            <person name="May G.D."/>
            <person name="Yu Y."/>
            <person name="Sakurai T."/>
            <person name="Umezawa T."/>
            <person name="Bhattacharyya M.K."/>
            <person name="Sandhu D."/>
            <person name="Valliyodan B."/>
            <person name="Lindquist E."/>
            <person name="Peto M."/>
            <person name="Grant D."/>
            <person name="Shu S."/>
            <person name="Goodstein D."/>
            <person name="Barry K."/>
            <person name="Futrell-Griggs M."/>
            <person name="Abernathy B."/>
            <person name="Du J."/>
            <person name="Tian Z."/>
            <person name="Zhu L."/>
            <person name="Gill N."/>
            <person name="Joshi T."/>
            <person name="Libault M."/>
            <person name="Sethuraman A."/>
            <person name="Zhang X.-C."/>
            <person name="Shinozaki K."/>
            <person name="Nguyen H.T."/>
            <person name="Wing R.A."/>
            <person name="Cregan P."/>
            <person name="Specht J."/>
            <person name="Grimwood J."/>
            <person name="Rokhsar D."/>
            <person name="Stacey G."/>
            <person name="Shoemaker R.C."/>
            <person name="Jackson S.A."/>
        </authorList>
    </citation>
    <scope>NUCLEOTIDE SEQUENCE</scope>
    <source>
        <strain evidence="3">cv. Williams 82</strain>
        <tissue evidence="2">Callus</tissue>
    </source>
</reference>
<proteinExistence type="predicted"/>
<evidence type="ECO:0000313" key="3">
    <source>
        <dbReference type="EnsemblPlants" id="KRH16199"/>
    </source>
</evidence>
<dbReference type="InterPro" id="IPR036397">
    <property type="entry name" value="RNaseH_sf"/>
</dbReference>
<dbReference type="Pfam" id="PF13456">
    <property type="entry name" value="RVT_3"/>
    <property type="match status" value="1"/>
</dbReference>
<dbReference type="AlphaFoldDB" id="A0A0R0GDL5"/>
<dbReference type="PANTHER" id="PTHR47074:SF48">
    <property type="entry name" value="POLYNUCLEOTIDYL TRANSFERASE, RIBONUCLEASE H-LIKE SUPERFAMILY PROTEIN"/>
    <property type="match status" value="1"/>
</dbReference>
<accession>A0A0R0GDL5</accession>
<dbReference type="OMA" id="DALFEFH"/>
<dbReference type="InParanoid" id="A0A0R0GDL5"/>
<reference evidence="3" key="2">
    <citation type="submission" date="2018-02" db="UniProtKB">
        <authorList>
            <consortium name="EnsemblPlants"/>
        </authorList>
    </citation>
    <scope>IDENTIFICATION</scope>
    <source>
        <strain evidence="3">Williams 82</strain>
    </source>
</reference>
<dbReference type="InterPro" id="IPR052929">
    <property type="entry name" value="RNase_H-like_EbsB-rel"/>
</dbReference>
<dbReference type="Proteomes" id="UP000008827">
    <property type="component" value="Chromosome 14"/>
</dbReference>
<dbReference type="GO" id="GO:0003676">
    <property type="term" value="F:nucleic acid binding"/>
    <property type="evidence" value="ECO:0007669"/>
    <property type="project" value="InterPro"/>
</dbReference>
<name>A0A0R0GDL5_SOYBN</name>
<dbReference type="CDD" id="cd06222">
    <property type="entry name" value="RNase_H_like"/>
    <property type="match status" value="1"/>
</dbReference>
<dbReference type="PANTHER" id="PTHR47074">
    <property type="entry name" value="BNAC02G40300D PROTEIN"/>
    <property type="match status" value="1"/>
</dbReference>
<dbReference type="Gene3D" id="3.30.420.10">
    <property type="entry name" value="Ribonuclease H-like superfamily/Ribonuclease H"/>
    <property type="match status" value="1"/>
</dbReference>
<sequence length="117" mass="13402">MKAKTSLHNGNPSPSEVKAWGLYQAIAWIHDLGYHNVIFEVDSKMVTNSFNNKVDALFEFHVILSNCRDKIQNITNSRVSFERRQTNHVAHKLARASRFNACNVFDYIPTCIHSLLV</sequence>
<dbReference type="GO" id="GO:0004523">
    <property type="term" value="F:RNA-DNA hybrid ribonuclease activity"/>
    <property type="evidence" value="ECO:0007669"/>
    <property type="project" value="InterPro"/>
</dbReference>
<organism evidence="2">
    <name type="scientific">Glycine max</name>
    <name type="common">Soybean</name>
    <name type="synonym">Glycine hispida</name>
    <dbReference type="NCBI Taxonomy" id="3847"/>
    <lineage>
        <taxon>Eukaryota</taxon>
        <taxon>Viridiplantae</taxon>
        <taxon>Streptophyta</taxon>
        <taxon>Embryophyta</taxon>
        <taxon>Tracheophyta</taxon>
        <taxon>Spermatophyta</taxon>
        <taxon>Magnoliopsida</taxon>
        <taxon>eudicotyledons</taxon>
        <taxon>Gunneridae</taxon>
        <taxon>Pentapetalae</taxon>
        <taxon>rosids</taxon>
        <taxon>fabids</taxon>
        <taxon>Fabales</taxon>
        <taxon>Fabaceae</taxon>
        <taxon>Papilionoideae</taxon>
        <taxon>50 kb inversion clade</taxon>
        <taxon>NPAAA clade</taxon>
        <taxon>indigoferoid/millettioid clade</taxon>
        <taxon>Phaseoleae</taxon>
        <taxon>Glycine</taxon>
        <taxon>Glycine subgen. Soja</taxon>
    </lineage>
</organism>
<dbReference type="InterPro" id="IPR044730">
    <property type="entry name" value="RNase_H-like_dom_plant"/>
</dbReference>
<evidence type="ECO:0000313" key="4">
    <source>
        <dbReference type="Proteomes" id="UP000008827"/>
    </source>
</evidence>